<proteinExistence type="predicted"/>
<name>A0A0B0MYS4_GOSAR</name>
<organism evidence="1 2">
    <name type="scientific">Gossypium arboreum</name>
    <name type="common">Tree cotton</name>
    <name type="synonym">Gossypium nanking</name>
    <dbReference type="NCBI Taxonomy" id="29729"/>
    <lineage>
        <taxon>Eukaryota</taxon>
        <taxon>Viridiplantae</taxon>
        <taxon>Streptophyta</taxon>
        <taxon>Embryophyta</taxon>
        <taxon>Tracheophyta</taxon>
        <taxon>Spermatophyta</taxon>
        <taxon>Magnoliopsida</taxon>
        <taxon>eudicotyledons</taxon>
        <taxon>Gunneridae</taxon>
        <taxon>Pentapetalae</taxon>
        <taxon>rosids</taxon>
        <taxon>malvids</taxon>
        <taxon>Malvales</taxon>
        <taxon>Malvaceae</taxon>
        <taxon>Malvoideae</taxon>
        <taxon>Gossypium</taxon>
    </lineage>
</organism>
<reference evidence="2" key="1">
    <citation type="submission" date="2014-09" db="EMBL/GenBank/DDBJ databases">
        <authorList>
            <person name="Mudge J."/>
            <person name="Ramaraj T."/>
            <person name="Lindquist I.E."/>
            <person name="Bharti A.K."/>
            <person name="Sundararajan A."/>
            <person name="Cameron C.T."/>
            <person name="Woodward J.E."/>
            <person name="May G.D."/>
            <person name="Brubaker C."/>
            <person name="Broadhvest J."/>
            <person name="Wilkins T.A."/>
        </authorList>
    </citation>
    <scope>NUCLEOTIDE SEQUENCE</scope>
    <source>
        <strain evidence="2">cv. AKA8401</strain>
    </source>
</reference>
<evidence type="ECO:0000313" key="2">
    <source>
        <dbReference type="Proteomes" id="UP000032142"/>
    </source>
</evidence>
<dbReference type="AlphaFoldDB" id="A0A0B0MYS4"/>
<dbReference type="Proteomes" id="UP000032142">
    <property type="component" value="Unassembled WGS sequence"/>
</dbReference>
<gene>
    <name evidence="1" type="ORF">F383_32053</name>
</gene>
<keyword evidence="2" id="KW-1185">Reference proteome</keyword>
<dbReference type="EMBL" id="JRRC01439789">
    <property type="protein sequence ID" value="KHG05900.1"/>
    <property type="molecule type" value="Genomic_DNA"/>
</dbReference>
<comment type="caution">
    <text evidence="1">The sequence shown here is derived from an EMBL/GenBank/DDBJ whole genome shotgun (WGS) entry which is preliminary data.</text>
</comment>
<sequence>MPYITCDSVISPDSDEIVLLRQRRFPTKLHWKMLKVILRCLKMCL</sequence>
<evidence type="ECO:0000313" key="1">
    <source>
        <dbReference type="EMBL" id="KHG05900.1"/>
    </source>
</evidence>
<accession>A0A0B0MYS4</accession>
<protein>
    <submittedName>
        <fullName evidence="1">Uncharacterized protein</fullName>
    </submittedName>
</protein>